<keyword evidence="2" id="KW-1185">Reference proteome</keyword>
<dbReference type="Proteomes" id="UP000838756">
    <property type="component" value="Unassembled WGS sequence"/>
</dbReference>
<dbReference type="InterPro" id="IPR016187">
    <property type="entry name" value="CTDL_fold"/>
</dbReference>
<dbReference type="InterPro" id="IPR016186">
    <property type="entry name" value="C-type_lectin-like/link_sf"/>
</dbReference>
<sequence length="64" mass="7021">MFILLPKRRNYTQAQGTCRNFSGVLADVTSEQRTDALSQLLATAGVGAAYVGMWSKNDSVFYSN</sequence>
<dbReference type="EMBL" id="CAKXAJ010010741">
    <property type="protein sequence ID" value="CAH2211550.1"/>
    <property type="molecule type" value="Genomic_DNA"/>
</dbReference>
<organism evidence="1 2">
    <name type="scientific">Pararge aegeria aegeria</name>
    <dbReference type="NCBI Taxonomy" id="348720"/>
    <lineage>
        <taxon>Eukaryota</taxon>
        <taxon>Metazoa</taxon>
        <taxon>Ecdysozoa</taxon>
        <taxon>Arthropoda</taxon>
        <taxon>Hexapoda</taxon>
        <taxon>Insecta</taxon>
        <taxon>Pterygota</taxon>
        <taxon>Neoptera</taxon>
        <taxon>Endopterygota</taxon>
        <taxon>Lepidoptera</taxon>
        <taxon>Glossata</taxon>
        <taxon>Ditrysia</taxon>
        <taxon>Papilionoidea</taxon>
        <taxon>Nymphalidae</taxon>
        <taxon>Satyrinae</taxon>
        <taxon>Satyrini</taxon>
        <taxon>Parargina</taxon>
        <taxon>Pararge</taxon>
    </lineage>
</organism>
<dbReference type="Gene3D" id="3.10.100.10">
    <property type="entry name" value="Mannose-Binding Protein A, subunit A"/>
    <property type="match status" value="1"/>
</dbReference>
<dbReference type="OrthoDB" id="8066719at2759"/>
<dbReference type="AlphaFoldDB" id="A0A8S4QJL8"/>
<accession>A0A8S4QJL8</accession>
<dbReference type="SUPFAM" id="SSF56436">
    <property type="entry name" value="C-type lectin-like"/>
    <property type="match status" value="1"/>
</dbReference>
<protein>
    <submittedName>
        <fullName evidence="1">Jg23261 protein</fullName>
    </submittedName>
</protein>
<proteinExistence type="predicted"/>
<comment type="caution">
    <text evidence="1">The sequence shown here is derived from an EMBL/GenBank/DDBJ whole genome shotgun (WGS) entry which is preliminary data.</text>
</comment>
<feature type="non-terminal residue" evidence="1">
    <location>
        <position position="64"/>
    </location>
</feature>
<evidence type="ECO:0000313" key="2">
    <source>
        <dbReference type="Proteomes" id="UP000838756"/>
    </source>
</evidence>
<evidence type="ECO:0000313" key="1">
    <source>
        <dbReference type="EMBL" id="CAH2211550.1"/>
    </source>
</evidence>
<name>A0A8S4QJL8_9NEOP</name>
<reference evidence="1" key="1">
    <citation type="submission" date="2022-03" db="EMBL/GenBank/DDBJ databases">
        <authorList>
            <person name="Lindestad O."/>
        </authorList>
    </citation>
    <scope>NUCLEOTIDE SEQUENCE</scope>
</reference>
<gene>
    <name evidence="1" type="primary">jg23261</name>
    <name evidence="1" type="ORF">PAEG_LOCUS3364</name>
</gene>